<dbReference type="Proteomes" id="UP000324222">
    <property type="component" value="Unassembled WGS sequence"/>
</dbReference>
<protein>
    <submittedName>
        <fullName evidence="1">Uncharacterized protein</fullName>
    </submittedName>
</protein>
<gene>
    <name evidence="1" type="ORF">E2C01_007977</name>
</gene>
<keyword evidence="2" id="KW-1185">Reference proteome</keyword>
<comment type="caution">
    <text evidence="1">The sequence shown here is derived from an EMBL/GenBank/DDBJ whole genome shotgun (WGS) entry which is preliminary data.</text>
</comment>
<accession>A0A5B7D2P4</accession>
<evidence type="ECO:0000313" key="1">
    <source>
        <dbReference type="EMBL" id="MPC15194.1"/>
    </source>
</evidence>
<reference evidence="1 2" key="1">
    <citation type="submission" date="2019-05" db="EMBL/GenBank/DDBJ databases">
        <title>Another draft genome of Portunus trituberculatus and its Hox gene families provides insights of decapod evolution.</title>
        <authorList>
            <person name="Jeong J.-H."/>
            <person name="Song I."/>
            <person name="Kim S."/>
            <person name="Choi T."/>
            <person name="Kim D."/>
            <person name="Ryu S."/>
            <person name="Kim W."/>
        </authorList>
    </citation>
    <scope>NUCLEOTIDE SEQUENCE [LARGE SCALE GENOMIC DNA]</scope>
    <source>
        <tissue evidence="1">Muscle</tissue>
    </source>
</reference>
<dbReference type="AlphaFoldDB" id="A0A5B7D2P4"/>
<organism evidence="1 2">
    <name type="scientific">Portunus trituberculatus</name>
    <name type="common">Swimming crab</name>
    <name type="synonym">Neptunus trituberculatus</name>
    <dbReference type="NCBI Taxonomy" id="210409"/>
    <lineage>
        <taxon>Eukaryota</taxon>
        <taxon>Metazoa</taxon>
        <taxon>Ecdysozoa</taxon>
        <taxon>Arthropoda</taxon>
        <taxon>Crustacea</taxon>
        <taxon>Multicrustacea</taxon>
        <taxon>Malacostraca</taxon>
        <taxon>Eumalacostraca</taxon>
        <taxon>Eucarida</taxon>
        <taxon>Decapoda</taxon>
        <taxon>Pleocyemata</taxon>
        <taxon>Brachyura</taxon>
        <taxon>Eubrachyura</taxon>
        <taxon>Portunoidea</taxon>
        <taxon>Portunidae</taxon>
        <taxon>Portuninae</taxon>
        <taxon>Portunus</taxon>
    </lineage>
</organism>
<sequence>MTSRRPTYRPPVNLPCCAAEMSVRLSVCLFVRVSPSDLSKYSALTTTTTITTSTAFTTTTVTASGPP</sequence>
<name>A0A5B7D2P4_PORTR</name>
<proteinExistence type="predicted"/>
<evidence type="ECO:0000313" key="2">
    <source>
        <dbReference type="Proteomes" id="UP000324222"/>
    </source>
</evidence>
<dbReference type="EMBL" id="VSRR010000407">
    <property type="protein sequence ID" value="MPC15194.1"/>
    <property type="molecule type" value="Genomic_DNA"/>
</dbReference>